<proteinExistence type="predicted"/>
<accession>A0A4R8SZP9</accession>
<organism evidence="1 2">
    <name type="scientific">Mycobacteroides salmoniphilum</name>
    <dbReference type="NCBI Taxonomy" id="404941"/>
    <lineage>
        <taxon>Bacteria</taxon>
        <taxon>Bacillati</taxon>
        <taxon>Actinomycetota</taxon>
        <taxon>Actinomycetes</taxon>
        <taxon>Mycobacteriales</taxon>
        <taxon>Mycobacteriaceae</taxon>
        <taxon>Mycobacteroides</taxon>
    </lineage>
</organism>
<name>A0A4R8SZP9_9MYCO</name>
<evidence type="ECO:0000313" key="1">
    <source>
        <dbReference type="EMBL" id="TEA09082.1"/>
    </source>
</evidence>
<comment type="caution">
    <text evidence="1">The sequence shown here is derived from an EMBL/GenBank/DDBJ whole genome shotgun (WGS) entry which is preliminary data.</text>
</comment>
<dbReference type="EMBL" id="PECL01000003">
    <property type="protein sequence ID" value="TEA09082.1"/>
    <property type="molecule type" value="Genomic_DNA"/>
</dbReference>
<gene>
    <name evidence="1" type="ORF">CCUG60884_00251</name>
</gene>
<evidence type="ECO:0000313" key="2">
    <source>
        <dbReference type="Proteomes" id="UP000294604"/>
    </source>
</evidence>
<dbReference type="RefSeq" id="WP_134080974.1">
    <property type="nucleotide sequence ID" value="NZ_PECL01000003.1"/>
</dbReference>
<dbReference type="Proteomes" id="UP000294604">
    <property type="component" value="Unassembled WGS sequence"/>
</dbReference>
<protein>
    <submittedName>
        <fullName evidence="1">Uncharacterized protein</fullName>
    </submittedName>
</protein>
<sequence length="68" mass="7690">MTEPDREVEALARTIWEGHELAVRGDGMHGDWESLGAKARWREIAEHVRAAGYAAFRDTRIDPPGYPD</sequence>
<dbReference type="AlphaFoldDB" id="A0A4R8SZP9"/>
<reference evidence="1 2" key="1">
    <citation type="journal article" date="2019" name="Sci. Rep.">
        <title>Extended insight into the Mycobacterium chelonae-abscessus complex through whole genome sequencing of Mycobacterium salmoniphilum outbreak and Mycobacterium salmoniphilum-like strains.</title>
        <authorList>
            <person name="Behra P.R.K."/>
            <person name="Das S."/>
            <person name="Pettersson B.M.F."/>
            <person name="Shirreff L."/>
            <person name="DuCote T."/>
            <person name="Jacobsson K.G."/>
            <person name="Ennis D.G."/>
            <person name="Kirsebom L.A."/>
        </authorList>
    </citation>
    <scope>NUCLEOTIDE SEQUENCE [LARGE SCALE GENOMIC DNA]</scope>
    <source>
        <strain evidence="1 2">CCUG 60884</strain>
    </source>
</reference>